<organism evidence="1 2">
    <name type="scientific">Candidatus Enterococcus ikei</name>
    <dbReference type="NCBI Taxonomy" id="2815326"/>
    <lineage>
        <taxon>Bacteria</taxon>
        <taxon>Bacillati</taxon>
        <taxon>Bacillota</taxon>
        <taxon>Bacilli</taxon>
        <taxon>Lactobacillales</taxon>
        <taxon>Enterococcaceae</taxon>
        <taxon>Enterococcus</taxon>
    </lineage>
</organism>
<evidence type="ECO:0000313" key="2">
    <source>
        <dbReference type="Proteomes" id="UP000664632"/>
    </source>
</evidence>
<accession>A0ABS3GZ60</accession>
<proteinExistence type="predicted"/>
<name>A0ABS3GZ60_9ENTE</name>
<sequence>MSKEKMYTLKVTATELSELFSLVGITNQGIERMKDTAAEEIKNFTSEKFCSEFPDALISSEEYLKNSKERLFELEKDFQNINSFYERIYEAHMKISIDQRFKRFPNSLALLYHLSQKQFRGDWESGFYDDLFNEGETNE</sequence>
<keyword evidence="2" id="KW-1185">Reference proteome</keyword>
<gene>
    <name evidence="1" type="ORF">JZO69_09270</name>
</gene>
<evidence type="ECO:0000313" key="1">
    <source>
        <dbReference type="EMBL" id="MBO0440550.1"/>
    </source>
</evidence>
<dbReference type="Proteomes" id="UP000664632">
    <property type="component" value="Unassembled WGS sequence"/>
</dbReference>
<protein>
    <submittedName>
        <fullName evidence="1">Uncharacterized protein</fullName>
    </submittedName>
</protein>
<dbReference type="RefSeq" id="WP_207112600.1">
    <property type="nucleotide sequence ID" value="NZ_JAFLWD010000020.1"/>
</dbReference>
<dbReference type="EMBL" id="JAFLWD010000020">
    <property type="protein sequence ID" value="MBO0440550.1"/>
    <property type="molecule type" value="Genomic_DNA"/>
</dbReference>
<comment type="caution">
    <text evidence="1">The sequence shown here is derived from an EMBL/GenBank/DDBJ whole genome shotgun (WGS) entry which is preliminary data.</text>
</comment>
<reference evidence="1 2" key="1">
    <citation type="submission" date="2021-03" db="EMBL/GenBank/DDBJ databases">
        <title>Enterococcal diversity collection.</title>
        <authorList>
            <person name="Gilmore M.S."/>
            <person name="Schwartzman J."/>
            <person name="Van Tyne D."/>
            <person name="Martin M."/>
            <person name="Earl A.M."/>
            <person name="Manson A.L."/>
            <person name="Straub T."/>
            <person name="Salamzade R."/>
            <person name="Saavedra J."/>
            <person name="Lebreton F."/>
            <person name="Prichula J."/>
            <person name="Schaufler K."/>
            <person name="Gaca A."/>
            <person name="Sgardioli B."/>
            <person name="Wagenaar J."/>
            <person name="Strong T."/>
        </authorList>
    </citation>
    <scope>NUCLEOTIDE SEQUENCE [LARGE SCALE GENOMIC DNA]</scope>
    <source>
        <strain evidence="1 2">DIV0869a</strain>
    </source>
</reference>